<reference evidence="3 4" key="1">
    <citation type="submission" date="2021-11" db="EMBL/GenBank/DDBJ databases">
        <title>Genomic of Niabella pedocola.</title>
        <authorList>
            <person name="Wu T."/>
        </authorList>
    </citation>
    <scope>NUCLEOTIDE SEQUENCE [LARGE SCALE GENOMIC DNA]</scope>
    <source>
        <strain evidence="3 4">JCM 31011</strain>
    </source>
</reference>
<feature type="chain" id="PRO_5045483246" evidence="2">
    <location>
        <begin position="24"/>
        <end position="71"/>
    </location>
</feature>
<keyword evidence="1" id="KW-1133">Transmembrane helix</keyword>
<feature type="transmembrane region" description="Helical" evidence="1">
    <location>
        <begin position="37"/>
        <end position="56"/>
    </location>
</feature>
<keyword evidence="1" id="KW-0472">Membrane</keyword>
<feature type="signal peptide" evidence="2">
    <location>
        <begin position="1"/>
        <end position="23"/>
    </location>
</feature>
<evidence type="ECO:0000313" key="3">
    <source>
        <dbReference type="EMBL" id="MCD2422306.1"/>
    </source>
</evidence>
<dbReference type="RefSeq" id="WP_231003209.1">
    <property type="nucleotide sequence ID" value="NZ_JAJNEC010000004.1"/>
</dbReference>
<evidence type="ECO:0000256" key="1">
    <source>
        <dbReference type="SAM" id="Phobius"/>
    </source>
</evidence>
<evidence type="ECO:0000256" key="2">
    <source>
        <dbReference type="SAM" id="SignalP"/>
    </source>
</evidence>
<name>A0ABS8PMH9_9BACT</name>
<keyword evidence="4" id="KW-1185">Reference proteome</keyword>
<keyword evidence="1" id="KW-0812">Transmembrane</keyword>
<evidence type="ECO:0000313" key="4">
    <source>
        <dbReference type="Proteomes" id="UP001199816"/>
    </source>
</evidence>
<comment type="caution">
    <text evidence="3">The sequence shown here is derived from an EMBL/GenBank/DDBJ whole genome shotgun (WGS) entry which is preliminary data.</text>
</comment>
<accession>A0ABS8PMH9</accession>
<gene>
    <name evidence="3" type="ORF">LQ567_05995</name>
</gene>
<dbReference type="Pfam" id="PF20077">
    <property type="entry name" value="CcmD_alt"/>
    <property type="match status" value="1"/>
</dbReference>
<sequence>MKKSIARFCTFILMLALPCFAMAQPASENLMRSNGRIYVVIAVLLVILLGIFLYMFRVEKKLKKLERESGE</sequence>
<proteinExistence type="predicted"/>
<dbReference type="Proteomes" id="UP001199816">
    <property type="component" value="Unassembled WGS sequence"/>
</dbReference>
<dbReference type="EMBL" id="JAJNEC010000004">
    <property type="protein sequence ID" value="MCD2422306.1"/>
    <property type="molecule type" value="Genomic_DNA"/>
</dbReference>
<keyword evidence="2" id="KW-0732">Signal</keyword>
<protein>
    <submittedName>
        <fullName evidence="3">CcmD family protein</fullName>
    </submittedName>
</protein>
<organism evidence="3 4">
    <name type="scientific">Niabella pedocola</name>
    <dbReference type="NCBI Taxonomy" id="1752077"/>
    <lineage>
        <taxon>Bacteria</taxon>
        <taxon>Pseudomonadati</taxon>
        <taxon>Bacteroidota</taxon>
        <taxon>Chitinophagia</taxon>
        <taxon>Chitinophagales</taxon>
        <taxon>Chitinophagaceae</taxon>
        <taxon>Niabella</taxon>
    </lineage>
</organism>